<evidence type="ECO:0000313" key="3">
    <source>
        <dbReference type="Proteomes" id="UP000837857"/>
    </source>
</evidence>
<evidence type="ECO:0000256" key="1">
    <source>
        <dbReference type="SAM" id="MobiDB-lite"/>
    </source>
</evidence>
<dbReference type="EMBL" id="OW152821">
    <property type="protein sequence ID" value="CAH2077245.1"/>
    <property type="molecule type" value="Genomic_DNA"/>
</dbReference>
<gene>
    <name evidence="2" type="ORF">IPOD504_LOCUS17616</name>
</gene>
<keyword evidence="3" id="KW-1185">Reference proteome</keyword>
<sequence>MVRRRRSQKALPGARSDAGAGRRYCRVAASLSSRKKHTSVPFCSNCDYVNPEDSGNWFLLWAGDVTLRRNSTRRLSPARSLAVLKA</sequence>
<feature type="region of interest" description="Disordered" evidence="1">
    <location>
        <begin position="1"/>
        <end position="20"/>
    </location>
</feature>
<protein>
    <submittedName>
        <fullName evidence="2">Uncharacterized protein</fullName>
    </submittedName>
</protein>
<feature type="non-terminal residue" evidence="2">
    <location>
        <position position="86"/>
    </location>
</feature>
<name>A0ABN8J9W9_9NEOP</name>
<dbReference type="Proteomes" id="UP000837857">
    <property type="component" value="Chromosome 9"/>
</dbReference>
<organism evidence="2 3">
    <name type="scientific">Iphiclides podalirius</name>
    <name type="common">scarce swallowtail</name>
    <dbReference type="NCBI Taxonomy" id="110791"/>
    <lineage>
        <taxon>Eukaryota</taxon>
        <taxon>Metazoa</taxon>
        <taxon>Ecdysozoa</taxon>
        <taxon>Arthropoda</taxon>
        <taxon>Hexapoda</taxon>
        <taxon>Insecta</taxon>
        <taxon>Pterygota</taxon>
        <taxon>Neoptera</taxon>
        <taxon>Endopterygota</taxon>
        <taxon>Lepidoptera</taxon>
        <taxon>Glossata</taxon>
        <taxon>Ditrysia</taxon>
        <taxon>Papilionoidea</taxon>
        <taxon>Papilionidae</taxon>
        <taxon>Papilioninae</taxon>
        <taxon>Iphiclides</taxon>
    </lineage>
</organism>
<accession>A0ABN8J9W9</accession>
<reference evidence="2" key="1">
    <citation type="submission" date="2022-03" db="EMBL/GenBank/DDBJ databases">
        <authorList>
            <person name="Martin H S."/>
        </authorList>
    </citation>
    <scope>NUCLEOTIDE SEQUENCE</scope>
</reference>
<proteinExistence type="predicted"/>
<evidence type="ECO:0000313" key="2">
    <source>
        <dbReference type="EMBL" id="CAH2077245.1"/>
    </source>
</evidence>